<organism evidence="6 7">
    <name type="scientific">Dreissena polymorpha</name>
    <name type="common">Zebra mussel</name>
    <name type="synonym">Mytilus polymorpha</name>
    <dbReference type="NCBI Taxonomy" id="45954"/>
    <lineage>
        <taxon>Eukaryota</taxon>
        <taxon>Metazoa</taxon>
        <taxon>Spiralia</taxon>
        <taxon>Lophotrochozoa</taxon>
        <taxon>Mollusca</taxon>
        <taxon>Bivalvia</taxon>
        <taxon>Autobranchia</taxon>
        <taxon>Heteroconchia</taxon>
        <taxon>Euheterodonta</taxon>
        <taxon>Imparidentia</taxon>
        <taxon>Neoheterodontei</taxon>
        <taxon>Myida</taxon>
        <taxon>Dreissenoidea</taxon>
        <taxon>Dreissenidae</taxon>
        <taxon>Dreissena</taxon>
    </lineage>
</organism>
<reference evidence="6" key="1">
    <citation type="journal article" date="2019" name="bioRxiv">
        <title>The Genome of the Zebra Mussel, Dreissena polymorpha: A Resource for Invasive Species Research.</title>
        <authorList>
            <person name="McCartney M.A."/>
            <person name="Auch B."/>
            <person name="Kono T."/>
            <person name="Mallez S."/>
            <person name="Zhang Y."/>
            <person name="Obille A."/>
            <person name="Becker A."/>
            <person name="Abrahante J.E."/>
            <person name="Garbe J."/>
            <person name="Badalamenti J.P."/>
            <person name="Herman A."/>
            <person name="Mangelson H."/>
            <person name="Liachko I."/>
            <person name="Sullivan S."/>
            <person name="Sone E.D."/>
            <person name="Koren S."/>
            <person name="Silverstein K.A.T."/>
            <person name="Beckman K.B."/>
            <person name="Gohl D.M."/>
        </authorList>
    </citation>
    <scope>NUCLEOTIDE SEQUENCE</scope>
    <source>
        <strain evidence="6">Duluth1</strain>
        <tissue evidence="6">Whole animal</tissue>
    </source>
</reference>
<accession>A0A9D4LRR3</accession>
<evidence type="ECO:0000256" key="1">
    <source>
        <dbReference type="ARBA" id="ARBA00006484"/>
    </source>
</evidence>
<dbReference type="GO" id="GO:0050038">
    <property type="term" value="F:L-xylulose reductase (NADPH) activity"/>
    <property type="evidence" value="ECO:0007669"/>
    <property type="project" value="TreeGrafter"/>
</dbReference>
<dbReference type="FunFam" id="3.40.50.720:FF:000214">
    <property type="entry name" value="L-xylulose reductase"/>
    <property type="match status" value="1"/>
</dbReference>
<dbReference type="PRINTS" id="PR00081">
    <property type="entry name" value="GDHRDH"/>
</dbReference>
<keyword evidence="3" id="KW-0521">NADP</keyword>
<dbReference type="Pfam" id="PF13561">
    <property type="entry name" value="adh_short_C2"/>
    <property type="match status" value="1"/>
</dbReference>
<dbReference type="PANTHER" id="PTHR44252:SF3">
    <property type="entry name" value="D-ERYTHRULOSE REDUCTASE-RELATED"/>
    <property type="match status" value="1"/>
</dbReference>
<dbReference type="GO" id="GO:0005997">
    <property type="term" value="P:xylulose metabolic process"/>
    <property type="evidence" value="ECO:0007669"/>
    <property type="project" value="TreeGrafter"/>
</dbReference>
<sequence>MEISFKGKRALVTGGGRGIGKSIAEALLKCGAEVVVLEKIEEDLNKFKKEEPSIIPLQCDLTDWDATRKAVEGVGPIHMLVNSAGVAAITPFLDVTKSELDWVFSVNYQAIVNVSQVVVKGMVERGQGGAIVNISSMTTNVAFPEHTSYCSSKGAVDTLTRVMALELGPHQIRVNAIHPTIVMTDMGRRAWEDPNKHMKYLVRTPMGHFADPTDVADGTVFLLSDMAKMVSGTILHIDGGFTAN</sequence>
<dbReference type="PANTHER" id="PTHR44252">
    <property type="entry name" value="D-ERYTHRULOSE REDUCTASE"/>
    <property type="match status" value="1"/>
</dbReference>
<protein>
    <recommendedName>
        <fullName evidence="5">Ketoreductase domain-containing protein</fullName>
    </recommendedName>
</protein>
<dbReference type="InterPro" id="IPR051737">
    <property type="entry name" value="L-xylulose/Carbonyl_redctase"/>
</dbReference>
<evidence type="ECO:0000259" key="5">
    <source>
        <dbReference type="SMART" id="SM00822"/>
    </source>
</evidence>
<reference evidence="6" key="2">
    <citation type="submission" date="2020-11" db="EMBL/GenBank/DDBJ databases">
        <authorList>
            <person name="McCartney M.A."/>
            <person name="Auch B."/>
            <person name="Kono T."/>
            <person name="Mallez S."/>
            <person name="Becker A."/>
            <person name="Gohl D.M."/>
            <person name="Silverstein K.A.T."/>
            <person name="Koren S."/>
            <person name="Bechman K.B."/>
            <person name="Herman A."/>
            <person name="Abrahante J.E."/>
            <person name="Garbe J."/>
        </authorList>
    </citation>
    <scope>NUCLEOTIDE SEQUENCE</scope>
    <source>
        <strain evidence="6">Duluth1</strain>
        <tissue evidence="6">Whole animal</tissue>
    </source>
</reference>
<keyword evidence="4" id="KW-0560">Oxidoreductase</keyword>
<dbReference type="GO" id="GO:0006006">
    <property type="term" value="P:glucose metabolic process"/>
    <property type="evidence" value="ECO:0007669"/>
    <property type="project" value="TreeGrafter"/>
</dbReference>
<proteinExistence type="inferred from homology"/>
<dbReference type="InterPro" id="IPR057326">
    <property type="entry name" value="KR_dom"/>
</dbReference>
<comment type="similarity">
    <text evidence="1">Belongs to the short-chain dehydrogenases/reductases (SDR) family.</text>
</comment>
<dbReference type="AlphaFoldDB" id="A0A9D4LRR3"/>
<evidence type="ECO:0000256" key="4">
    <source>
        <dbReference type="ARBA" id="ARBA00023002"/>
    </source>
</evidence>
<dbReference type="InterPro" id="IPR002347">
    <property type="entry name" value="SDR_fam"/>
</dbReference>
<evidence type="ECO:0000313" key="6">
    <source>
        <dbReference type="EMBL" id="KAH3863035.1"/>
    </source>
</evidence>
<dbReference type="SUPFAM" id="SSF51735">
    <property type="entry name" value="NAD(P)-binding Rossmann-fold domains"/>
    <property type="match status" value="1"/>
</dbReference>
<gene>
    <name evidence="6" type="ORF">DPMN_026011</name>
</gene>
<evidence type="ECO:0000256" key="2">
    <source>
        <dbReference type="ARBA" id="ARBA00011881"/>
    </source>
</evidence>
<dbReference type="GO" id="GO:0006629">
    <property type="term" value="P:lipid metabolic process"/>
    <property type="evidence" value="ECO:0007669"/>
    <property type="project" value="UniProtKB-ARBA"/>
</dbReference>
<comment type="subunit">
    <text evidence="2">Homotetramer.</text>
</comment>
<dbReference type="InterPro" id="IPR020904">
    <property type="entry name" value="Sc_DH/Rdtase_CS"/>
</dbReference>
<name>A0A9D4LRR3_DREPO</name>
<dbReference type="PROSITE" id="PS00061">
    <property type="entry name" value="ADH_SHORT"/>
    <property type="match status" value="1"/>
</dbReference>
<dbReference type="Proteomes" id="UP000828390">
    <property type="component" value="Unassembled WGS sequence"/>
</dbReference>
<dbReference type="InterPro" id="IPR036291">
    <property type="entry name" value="NAD(P)-bd_dom_sf"/>
</dbReference>
<keyword evidence="7" id="KW-1185">Reference proteome</keyword>
<dbReference type="GO" id="GO:0004090">
    <property type="term" value="F:carbonyl reductase (NADPH) activity"/>
    <property type="evidence" value="ECO:0007669"/>
    <property type="project" value="TreeGrafter"/>
</dbReference>
<dbReference type="Gene3D" id="3.40.50.720">
    <property type="entry name" value="NAD(P)-binding Rossmann-like Domain"/>
    <property type="match status" value="1"/>
</dbReference>
<evidence type="ECO:0000256" key="3">
    <source>
        <dbReference type="ARBA" id="ARBA00022857"/>
    </source>
</evidence>
<comment type="caution">
    <text evidence="6">The sequence shown here is derived from an EMBL/GenBank/DDBJ whole genome shotgun (WGS) entry which is preliminary data.</text>
</comment>
<feature type="domain" description="Ketoreductase" evidence="5">
    <location>
        <begin position="8"/>
        <end position="194"/>
    </location>
</feature>
<dbReference type="OrthoDB" id="1393670at2759"/>
<evidence type="ECO:0000313" key="7">
    <source>
        <dbReference type="Proteomes" id="UP000828390"/>
    </source>
</evidence>
<dbReference type="PRINTS" id="PR00080">
    <property type="entry name" value="SDRFAMILY"/>
</dbReference>
<dbReference type="SMART" id="SM00822">
    <property type="entry name" value="PKS_KR"/>
    <property type="match status" value="1"/>
</dbReference>
<dbReference type="EMBL" id="JAIWYP010000002">
    <property type="protein sequence ID" value="KAH3863035.1"/>
    <property type="molecule type" value="Genomic_DNA"/>
</dbReference>